<dbReference type="AlphaFoldDB" id="A0AAX2AGE0"/>
<evidence type="ECO:0000313" key="2">
    <source>
        <dbReference type="Proteomes" id="UP000290092"/>
    </source>
</evidence>
<dbReference type="Proteomes" id="UP000290092">
    <property type="component" value="Unassembled WGS sequence"/>
</dbReference>
<gene>
    <name evidence="1" type="ORF">CP985_10335</name>
</gene>
<protein>
    <submittedName>
        <fullName evidence="1">Uncharacterized protein</fullName>
    </submittedName>
</protein>
<name>A0AAX2AGE0_9BACT</name>
<comment type="caution">
    <text evidence="1">The sequence shown here is derived from an EMBL/GenBank/DDBJ whole genome shotgun (WGS) entry which is preliminary data.</text>
</comment>
<organism evidence="1 2">
    <name type="scientific">Malaciobacter mytili LMG 24559</name>
    <dbReference type="NCBI Taxonomy" id="1032238"/>
    <lineage>
        <taxon>Bacteria</taxon>
        <taxon>Pseudomonadati</taxon>
        <taxon>Campylobacterota</taxon>
        <taxon>Epsilonproteobacteria</taxon>
        <taxon>Campylobacterales</taxon>
        <taxon>Arcobacteraceae</taxon>
        <taxon>Malaciobacter</taxon>
    </lineage>
</organism>
<reference evidence="1 2" key="1">
    <citation type="submission" date="2017-09" db="EMBL/GenBank/DDBJ databases">
        <title>Genomics of the genus Arcobacter.</title>
        <authorList>
            <person name="Perez-Cataluna A."/>
            <person name="Figueras M.J."/>
            <person name="Salas-Masso N."/>
        </authorList>
    </citation>
    <scope>NUCLEOTIDE SEQUENCE [LARGE SCALE GENOMIC DNA]</scope>
    <source>
        <strain evidence="1 2">CECT 7386</strain>
    </source>
</reference>
<sequence>MRMEVFTKKEAFGLGIVAKEIFASNVLDLDEDKNTFCIVQEYSNTTYEKLKKIPIDTGISLEKKESILKIFKNIEEGEKFICVNDYLYNDYSHMKAKAYWKLVESVNKNIPYQKAVLEVNEWLKNEYEKKGL</sequence>
<accession>A0AAX2AGE0</accession>
<keyword evidence="2" id="KW-1185">Reference proteome</keyword>
<evidence type="ECO:0000313" key="1">
    <source>
        <dbReference type="EMBL" id="RXK15093.1"/>
    </source>
</evidence>
<proteinExistence type="predicted"/>
<dbReference type="RefSeq" id="WP_114843341.1">
    <property type="nucleotide sequence ID" value="NZ_CP031220.1"/>
</dbReference>
<dbReference type="EMBL" id="NXID01000039">
    <property type="protein sequence ID" value="RXK15093.1"/>
    <property type="molecule type" value="Genomic_DNA"/>
</dbReference>
<dbReference type="KEGG" id="amyt:AMYT_a0135"/>